<dbReference type="Proteomes" id="UP000218387">
    <property type="component" value="Chromosome"/>
</dbReference>
<organism evidence="1 2">
    <name type="scientific">Eubacterium maltosivorans</name>
    <dbReference type="NCBI Taxonomy" id="2041044"/>
    <lineage>
        <taxon>Bacteria</taxon>
        <taxon>Bacillati</taxon>
        <taxon>Bacillota</taxon>
        <taxon>Clostridia</taxon>
        <taxon>Eubacteriales</taxon>
        <taxon>Eubacteriaceae</taxon>
        <taxon>Eubacterium</taxon>
    </lineage>
</organism>
<dbReference type="EMBL" id="CP029487">
    <property type="protein sequence ID" value="QCT70782.1"/>
    <property type="molecule type" value="Genomic_DNA"/>
</dbReference>
<reference evidence="1 2" key="1">
    <citation type="submission" date="2018-05" db="EMBL/GenBank/DDBJ databases">
        <title>Genome comparison of Eubacterium sp.</title>
        <authorList>
            <person name="Feng Y."/>
            <person name="Sanchez-Andrea I."/>
            <person name="Stams A.J.M."/>
            <person name="De Vos W.M."/>
        </authorList>
    </citation>
    <scope>NUCLEOTIDE SEQUENCE [LARGE SCALE GENOMIC DNA]</scope>
    <source>
        <strain evidence="1 2">YI</strain>
    </source>
</reference>
<protein>
    <submittedName>
        <fullName evidence="1">Uncharacterized protein</fullName>
    </submittedName>
</protein>
<gene>
    <name evidence="1" type="ORF">CPZ25_005380</name>
</gene>
<proteinExistence type="predicted"/>
<dbReference type="KEGG" id="emt:CPZ25_005380"/>
<sequence length="180" mass="20981">MALQEVKKFITYIKDNREALEKYNEKLLETGSYMFMDPALMTESYTPLTTIPDNPEDDILEEIIHIDDKQQEEAEKEANPAPKREGLGEKIANKWDEFVEGVVFDGKSKEERLEERRHHLFGKLAEIAKDEDFDVTQDDLEYYIGQSVEKLIEENPGDDSVQILEKLLDSFAEKQNKEDY</sequence>
<evidence type="ECO:0000313" key="1">
    <source>
        <dbReference type="EMBL" id="QCT70782.1"/>
    </source>
</evidence>
<evidence type="ECO:0000313" key="2">
    <source>
        <dbReference type="Proteomes" id="UP000218387"/>
    </source>
</evidence>
<dbReference type="RefSeq" id="WP_096919616.1">
    <property type="nucleotide sequence ID" value="NZ_CP029487.1"/>
</dbReference>
<accession>A0A4P9C828</accession>
<keyword evidence="2" id="KW-1185">Reference proteome</keyword>
<dbReference type="AlphaFoldDB" id="A0A4P9C828"/>
<name>A0A4P9C828_EUBML</name>